<accession>A0ABS7QAR8</accession>
<gene>
    <name evidence="2" type="ORF">K7862_15815</name>
</gene>
<evidence type="ECO:0000313" key="2">
    <source>
        <dbReference type="EMBL" id="MBY8879092.1"/>
    </source>
</evidence>
<dbReference type="EMBL" id="JAINZZ010000016">
    <property type="protein sequence ID" value="MBY8879092.1"/>
    <property type="molecule type" value="Genomic_DNA"/>
</dbReference>
<dbReference type="InterPro" id="IPR037401">
    <property type="entry name" value="SnoaL-like"/>
</dbReference>
<organism evidence="2 3">
    <name type="scientific">Actinacidiphila acidipaludis</name>
    <dbReference type="NCBI Taxonomy" id="2873382"/>
    <lineage>
        <taxon>Bacteria</taxon>
        <taxon>Bacillati</taxon>
        <taxon>Actinomycetota</taxon>
        <taxon>Actinomycetes</taxon>
        <taxon>Kitasatosporales</taxon>
        <taxon>Streptomycetaceae</taxon>
        <taxon>Actinacidiphila</taxon>
    </lineage>
</organism>
<dbReference type="Pfam" id="PF12680">
    <property type="entry name" value="SnoaL_2"/>
    <property type="match status" value="1"/>
</dbReference>
<dbReference type="InterPro" id="IPR032710">
    <property type="entry name" value="NTF2-like_dom_sf"/>
</dbReference>
<sequence>MSHPVHAALDGWTAAFNRHDPDAMAELFTEDALFQGFGPEPTEGRDAVRAYYAVVPADRVAEGTVLHTYTLGEDVAGGYADVTIRNPEGPQSHVYMSLVVVRDGAEWRIRQYHVSPVMPQD</sequence>
<feature type="domain" description="SnoaL-like" evidence="1">
    <location>
        <begin position="11"/>
        <end position="104"/>
    </location>
</feature>
<dbReference type="Gene3D" id="3.10.450.50">
    <property type="match status" value="1"/>
</dbReference>
<dbReference type="Proteomes" id="UP000778578">
    <property type="component" value="Unassembled WGS sequence"/>
</dbReference>
<dbReference type="SUPFAM" id="SSF54427">
    <property type="entry name" value="NTF2-like"/>
    <property type="match status" value="1"/>
</dbReference>
<reference evidence="2 3" key="1">
    <citation type="submission" date="2021-08" db="EMBL/GenBank/DDBJ databases">
        <title>WGS of actinomycetes from Thailand.</title>
        <authorList>
            <person name="Thawai C."/>
        </authorList>
    </citation>
    <scope>NUCLEOTIDE SEQUENCE [LARGE SCALE GENOMIC DNA]</scope>
    <source>
        <strain evidence="2 3">PLK6-54</strain>
    </source>
</reference>
<evidence type="ECO:0000313" key="3">
    <source>
        <dbReference type="Proteomes" id="UP000778578"/>
    </source>
</evidence>
<evidence type="ECO:0000259" key="1">
    <source>
        <dbReference type="Pfam" id="PF12680"/>
    </source>
</evidence>
<protein>
    <submittedName>
        <fullName evidence="2">SgcJ/EcaC family oxidoreductase</fullName>
    </submittedName>
</protein>
<keyword evidence="3" id="KW-1185">Reference proteome</keyword>
<dbReference type="InterPro" id="IPR011944">
    <property type="entry name" value="Steroid_delta5-4_isomerase"/>
</dbReference>
<comment type="caution">
    <text evidence="2">The sequence shown here is derived from an EMBL/GenBank/DDBJ whole genome shotgun (WGS) entry which is preliminary data.</text>
</comment>
<proteinExistence type="predicted"/>
<dbReference type="RefSeq" id="WP_222963224.1">
    <property type="nucleotide sequence ID" value="NZ_JAINZZ010000016.1"/>
</dbReference>
<dbReference type="NCBIfam" id="TIGR02246">
    <property type="entry name" value="SgcJ/EcaC family oxidoreductase"/>
    <property type="match status" value="1"/>
</dbReference>
<name>A0ABS7QAR8_9ACTN</name>